<dbReference type="AlphaFoldDB" id="A0A852RDX6"/>
<accession>A0A852RDX6</accession>
<dbReference type="GO" id="GO:0003677">
    <property type="term" value="F:DNA binding"/>
    <property type="evidence" value="ECO:0007669"/>
    <property type="project" value="InterPro"/>
</dbReference>
<keyword evidence="4" id="KW-1185">Reference proteome</keyword>
<dbReference type="InterPro" id="IPR048576">
    <property type="entry name" value="Rv2175c_wHTH"/>
</dbReference>
<gene>
    <name evidence="3" type="ORF">BJ960_001327</name>
</gene>
<dbReference type="Pfam" id="PF21531">
    <property type="entry name" value="Rv2175c_wHTH"/>
    <property type="match status" value="1"/>
</dbReference>
<sequence>MSENTASIGSTLTIPEVAERFGIPLGKVHRLVEEHYLAIVRIDGIKRIPVEFLADDEPLHSLRGTLLALSDAGLNEEESVNWLFTMNDELGVRPIDSLLIGHKSAVRRATQSLAF</sequence>
<evidence type="ECO:0000259" key="1">
    <source>
        <dbReference type="Pfam" id="PF18367"/>
    </source>
</evidence>
<organism evidence="3 4">
    <name type="scientific">Leucobacter aridicollis</name>
    <dbReference type="NCBI Taxonomy" id="283878"/>
    <lineage>
        <taxon>Bacteria</taxon>
        <taxon>Bacillati</taxon>
        <taxon>Actinomycetota</taxon>
        <taxon>Actinomycetes</taxon>
        <taxon>Micrococcales</taxon>
        <taxon>Microbacteriaceae</taxon>
        <taxon>Leucobacter</taxon>
    </lineage>
</organism>
<dbReference type="Proteomes" id="UP000586095">
    <property type="component" value="Unassembled WGS sequence"/>
</dbReference>
<dbReference type="EMBL" id="JACCBD010000001">
    <property type="protein sequence ID" value="NYD26524.1"/>
    <property type="molecule type" value="Genomic_DNA"/>
</dbReference>
<dbReference type="RefSeq" id="WP_185986714.1">
    <property type="nucleotide sequence ID" value="NZ_BAAALZ010000007.1"/>
</dbReference>
<feature type="domain" description="DNA-binding protein Rv2175c wHTH" evidence="2">
    <location>
        <begin position="10"/>
        <end position="53"/>
    </location>
</feature>
<evidence type="ECO:0000313" key="4">
    <source>
        <dbReference type="Proteomes" id="UP000586095"/>
    </source>
</evidence>
<dbReference type="InterPro" id="IPR041098">
    <property type="entry name" value="Rv2175c_C"/>
</dbReference>
<dbReference type="Pfam" id="PF18367">
    <property type="entry name" value="Rv2175c_C"/>
    <property type="match status" value="1"/>
</dbReference>
<proteinExistence type="predicted"/>
<evidence type="ECO:0000313" key="3">
    <source>
        <dbReference type="EMBL" id="NYD26524.1"/>
    </source>
</evidence>
<name>A0A852RDX6_9MICO</name>
<reference evidence="3 4" key="1">
    <citation type="submission" date="2020-07" db="EMBL/GenBank/DDBJ databases">
        <title>Sequencing the genomes of 1000 actinobacteria strains.</title>
        <authorList>
            <person name="Klenk H.-P."/>
        </authorList>
    </citation>
    <scope>NUCLEOTIDE SEQUENCE [LARGE SCALE GENOMIC DNA]</scope>
    <source>
        <strain evidence="3 4">DSM 17380</strain>
    </source>
</reference>
<evidence type="ECO:0000259" key="2">
    <source>
        <dbReference type="Pfam" id="PF21531"/>
    </source>
</evidence>
<protein>
    <submittedName>
        <fullName evidence="3">Excisionase family DNA binding protein</fullName>
    </submittedName>
</protein>
<feature type="domain" description="Rv2175c C-terminal" evidence="1">
    <location>
        <begin position="60"/>
        <end position="114"/>
    </location>
</feature>
<comment type="caution">
    <text evidence="3">The sequence shown here is derived from an EMBL/GenBank/DDBJ whole genome shotgun (WGS) entry which is preliminary data.</text>
</comment>